<feature type="compositionally biased region" description="Basic and acidic residues" evidence="1">
    <location>
        <begin position="285"/>
        <end position="312"/>
    </location>
</feature>
<feature type="compositionally biased region" description="Low complexity" evidence="1">
    <location>
        <begin position="227"/>
        <end position="246"/>
    </location>
</feature>
<dbReference type="EMBL" id="WWEQ01000004">
    <property type="protein sequence ID" value="MYM18736.1"/>
    <property type="molecule type" value="Genomic_DNA"/>
</dbReference>
<proteinExistence type="predicted"/>
<dbReference type="Proteomes" id="UP000469215">
    <property type="component" value="Unassembled WGS sequence"/>
</dbReference>
<comment type="caution">
    <text evidence="3">The sequence shown here is derived from an EMBL/GenBank/DDBJ whole genome shotgun (WGS) entry which is preliminary data.</text>
</comment>
<name>A0A6N9H4P0_9MICO</name>
<evidence type="ECO:0000313" key="3">
    <source>
        <dbReference type="EMBL" id="MYM18736.1"/>
    </source>
</evidence>
<keyword evidence="2" id="KW-1133">Transmembrane helix</keyword>
<reference evidence="3 4" key="1">
    <citation type="submission" date="2020-01" db="EMBL/GenBank/DDBJ databases">
        <authorList>
            <person name="Deng T."/>
        </authorList>
    </citation>
    <scope>NUCLEOTIDE SEQUENCE [LARGE SCALE GENOMIC DNA]</scope>
    <source>
        <strain evidence="3 4">5221</strain>
    </source>
</reference>
<protein>
    <submittedName>
        <fullName evidence="3">Uncharacterized protein</fullName>
    </submittedName>
</protein>
<evidence type="ECO:0000256" key="2">
    <source>
        <dbReference type="SAM" id="Phobius"/>
    </source>
</evidence>
<feature type="compositionally biased region" description="Basic and acidic residues" evidence="1">
    <location>
        <begin position="181"/>
        <end position="205"/>
    </location>
</feature>
<feature type="region of interest" description="Disordered" evidence="1">
    <location>
        <begin position="1"/>
        <end position="29"/>
    </location>
</feature>
<keyword evidence="4" id="KW-1185">Reference proteome</keyword>
<keyword evidence="2" id="KW-0472">Membrane</keyword>
<feature type="region of interest" description="Disordered" evidence="1">
    <location>
        <begin position="163"/>
        <end position="319"/>
    </location>
</feature>
<organism evidence="3 4">
    <name type="scientific">Brevibacterium rongguiense</name>
    <dbReference type="NCBI Taxonomy" id="2695267"/>
    <lineage>
        <taxon>Bacteria</taxon>
        <taxon>Bacillati</taxon>
        <taxon>Actinomycetota</taxon>
        <taxon>Actinomycetes</taxon>
        <taxon>Micrococcales</taxon>
        <taxon>Brevibacteriaceae</taxon>
        <taxon>Brevibacterium</taxon>
    </lineage>
</organism>
<evidence type="ECO:0000256" key="1">
    <source>
        <dbReference type="SAM" id="MobiDB-lite"/>
    </source>
</evidence>
<dbReference type="RefSeq" id="WP_160952174.1">
    <property type="nucleotide sequence ID" value="NZ_WWEQ01000004.1"/>
</dbReference>
<dbReference type="AlphaFoldDB" id="A0A6N9H4P0"/>
<accession>A0A6N9H4P0</accession>
<feature type="transmembrane region" description="Helical" evidence="2">
    <location>
        <begin position="33"/>
        <end position="58"/>
    </location>
</feature>
<evidence type="ECO:0000313" key="4">
    <source>
        <dbReference type="Proteomes" id="UP000469215"/>
    </source>
</evidence>
<sequence length="319" mass="33206">MTTTAPARPVRTEGAPEPAPRPRQPRRPAPLRVLRAAAGLLAALGGAYALVLAALLGLSCAQYGAGDYTAAAARADAYTSLDPLRGYRGPFDAGTARAAAGDLDAAEARLRTALARAPERAACAVRQNLAAVLEQRAEHTDTATAAHRAQRHRLLSEATEILAQAPRSCRPDGSAAARANDAARRRIERTRAEDEHRAREEREAAQRAAQRKSAEKDGAQGGKKSGHSAAASGASGSGTSTDRTSGTGAGAGQPSDGQDDTGTRGGRSGAQRRPAGDAQGSTASADERAERLRERSQRAQRRQGQDQDRDGGDSSAKPW</sequence>
<gene>
    <name evidence="3" type="ORF">GSY69_01770</name>
</gene>
<keyword evidence="2" id="KW-0812">Transmembrane</keyword>